<dbReference type="PANTHER" id="PTHR10682:SF10">
    <property type="entry name" value="POLYNUCLEOTIDE ADENYLYLTRANSFERASE"/>
    <property type="match status" value="1"/>
</dbReference>
<evidence type="ECO:0000313" key="3">
    <source>
        <dbReference type="EMBL" id="KIH60510.1"/>
    </source>
</evidence>
<feature type="compositionally biased region" description="Basic and acidic residues" evidence="1">
    <location>
        <begin position="1"/>
        <end position="14"/>
    </location>
</feature>
<feature type="region of interest" description="Disordered" evidence="1">
    <location>
        <begin position="1"/>
        <end position="25"/>
    </location>
</feature>
<name>A0A0C2GH44_9BILA</name>
<evidence type="ECO:0000256" key="1">
    <source>
        <dbReference type="SAM" id="MobiDB-lite"/>
    </source>
</evidence>
<dbReference type="GO" id="GO:1990817">
    <property type="term" value="F:poly(A) RNA polymerase activity"/>
    <property type="evidence" value="ECO:0007669"/>
    <property type="project" value="TreeGrafter"/>
</dbReference>
<feature type="domain" description="Poly(A) polymerase nucleotidyltransferase" evidence="2">
    <location>
        <begin position="28"/>
        <end position="117"/>
    </location>
</feature>
<organism evidence="3 4">
    <name type="scientific">Ancylostoma duodenale</name>
    <dbReference type="NCBI Taxonomy" id="51022"/>
    <lineage>
        <taxon>Eukaryota</taxon>
        <taxon>Metazoa</taxon>
        <taxon>Ecdysozoa</taxon>
        <taxon>Nematoda</taxon>
        <taxon>Chromadorea</taxon>
        <taxon>Rhabditida</taxon>
        <taxon>Rhabditina</taxon>
        <taxon>Rhabditomorpha</taxon>
        <taxon>Strongyloidea</taxon>
        <taxon>Ancylostomatidae</taxon>
        <taxon>Ancylostomatinae</taxon>
        <taxon>Ancylostoma</taxon>
    </lineage>
</organism>
<dbReference type="Gene3D" id="3.30.460.10">
    <property type="entry name" value="Beta Polymerase, domain 2"/>
    <property type="match status" value="1"/>
</dbReference>
<evidence type="ECO:0000259" key="2">
    <source>
        <dbReference type="Pfam" id="PF20750"/>
    </source>
</evidence>
<dbReference type="Proteomes" id="UP000054047">
    <property type="component" value="Unassembled WGS sequence"/>
</dbReference>
<sequence length="118" mass="13238">MSDATPYERAEMSKENGLGEARETPCLGVSQPISKALPDARDLRLTAQLVECLKNFNLFETDEEMHARIEVLRKLNSLVKIWVRKVSESKLPPEMCENVGGKLFTFGSYRLGVHTRGG</sequence>
<keyword evidence="4" id="KW-1185">Reference proteome</keyword>
<dbReference type="EMBL" id="KN730893">
    <property type="protein sequence ID" value="KIH60510.1"/>
    <property type="molecule type" value="Genomic_DNA"/>
</dbReference>
<proteinExistence type="predicted"/>
<reference evidence="3 4" key="1">
    <citation type="submission" date="2013-12" db="EMBL/GenBank/DDBJ databases">
        <title>Draft genome of the parsitic nematode Ancylostoma duodenale.</title>
        <authorList>
            <person name="Mitreva M."/>
        </authorList>
    </citation>
    <scope>NUCLEOTIDE SEQUENCE [LARGE SCALE GENOMIC DNA]</scope>
    <source>
        <strain evidence="3 4">Zhejiang</strain>
    </source>
</reference>
<dbReference type="InterPro" id="IPR043519">
    <property type="entry name" value="NT_sf"/>
</dbReference>
<gene>
    <name evidence="3" type="ORF">ANCDUO_09242</name>
</gene>
<dbReference type="InterPro" id="IPR048840">
    <property type="entry name" value="PolA_pol_NTPase"/>
</dbReference>
<dbReference type="GO" id="GO:0005634">
    <property type="term" value="C:nucleus"/>
    <property type="evidence" value="ECO:0007669"/>
    <property type="project" value="TreeGrafter"/>
</dbReference>
<dbReference type="OrthoDB" id="412748at2759"/>
<dbReference type="SUPFAM" id="SSF81301">
    <property type="entry name" value="Nucleotidyltransferase"/>
    <property type="match status" value="1"/>
</dbReference>
<dbReference type="Pfam" id="PF20750">
    <property type="entry name" value="PAP_NTPase"/>
    <property type="match status" value="1"/>
</dbReference>
<dbReference type="PANTHER" id="PTHR10682">
    <property type="entry name" value="POLY A POLYMERASE"/>
    <property type="match status" value="1"/>
</dbReference>
<protein>
    <recommendedName>
        <fullName evidence="2">Poly(A) polymerase nucleotidyltransferase domain-containing protein</fullName>
    </recommendedName>
</protein>
<accession>A0A0C2GH44</accession>
<evidence type="ECO:0000313" key="4">
    <source>
        <dbReference type="Proteomes" id="UP000054047"/>
    </source>
</evidence>
<dbReference type="AlphaFoldDB" id="A0A0C2GH44"/>